<keyword evidence="5" id="KW-1185">Reference proteome</keyword>
<sequence length="415" mass="42556">MQDQFFRLGVALAIGLLVGLERGWREREGRAGSRTAGLRTFGLFGLLGGVFAALAEEMGSPLVFAAGFLGMAGLYGVFQLKESSHEENFSVTSVMAGLGVFGLGGLAVSGDTQVAAAGAAALAAILAGREMLHASLRRLNWIELRSALMLAVMTMIILPMLPDRAVDPWGGLNPWEIWFFTVLIATISFAGYIAVRVLGPTRGLLVSALAGSLASSTAVTVALARMAAGAGQVRPLVGAAALAALVSLLRVQVVIALLRPEVLPLVAPPALAAAFVMGGAGLAMLMRQREPLTPESTLRNPFELRTLLVFAAVFALVSTASAALVARFGGASLSVATALSALLDVDVAVLSALRIQTPSLDLPMLGTAILIAIAANAMGRLALAALAGPARFWLPLAGISAAAATAATTAWLALG</sequence>
<evidence type="ECO:0000256" key="1">
    <source>
        <dbReference type="SAM" id="Phobius"/>
    </source>
</evidence>
<feature type="transmembrane region" description="Helical" evidence="1">
    <location>
        <begin position="306"/>
        <end position="326"/>
    </location>
</feature>
<keyword evidence="1" id="KW-1133">Transmembrane helix</keyword>
<keyword evidence="1" id="KW-0812">Transmembrane</keyword>
<keyword evidence="1" id="KW-0472">Membrane</keyword>
<dbReference type="PANTHER" id="PTHR39084">
    <property type="entry name" value="MEMBRANE PROTEIN-RELATED"/>
    <property type="match status" value="1"/>
</dbReference>
<feature type="transmembrane region" description="Helical" evidence="1">
    <location>
        <begin position="365"/>
        <end position="386"/>
    </location>
</feature>
<feature type="transmembrane region" description="Helical" evidence="1">
    <location>
        <begin position="204"/>
        <end position="224"/>
    </location>
</feature>
<dbReference type="InterPro" id="IPR049177">
    <property type="entry name" value="MgtC_SapB_SrpB_YhiD_N"/>
</dbReference>
<dbReference type="EMBL" id="JBHRSM010000001">
    <property type="protein sequence ID" value="MFC3084592.1"/>
    <property type="molecule type" value="Genomic_DNA"/>
</dbReference>
<feature type="transmembrane region" description="Helical" evidence="1">
    <location>
        <begin position="333"/>
        <end position="353"/>
    </location>
</feature>
<name>A0ABV7DNN1_9RHOB</name>
<feature type="domain" description="DUF4010" evidence="3">
    <location>
        <begin position="182"/>
        <end position="388"/>
    </location>
</feature>
<feature type="transmembrane region" description="Helical" evidence="1">
    <location>
        <begin position="144"/>
        <end position="162"/>
    </location>
</feature>
<evidence type="ECO:0000313" key="4">
    <source>
        <dbReference type="EMBL" id="MFC3084592.1"/>
    </source>
</evidence>
<dbReference type="Proteomes" id="UP001595445">
    <property type="component" value="Unassembled WGS sequence"/>
</dbReference>
<evidence type="ECO:0000259" key="2">
    <source>
        <dbReference type="Pfam" id="PF02308"/>
    </source>
</evidence>
<proteinExistence type="predicted"/>
<feature type="transmembrane region" description="Helical" evidence="1">
    <location>
        <begin position="114"/>
        <end position="132"/>
    </location>
</feature>
<feature type="transmembrane region" description="Helical" evidence="1">
    <location>
        <begin position="393"/>
        <end position="414"/>
    </location>
</feature>
<feature type="transmembrane region" description="Helical" evidence="1">
    <location>
        <begin position="90"/>
        <end position="108"/>
    </location>
</feature>
<dbReference type="RefSeq" id="WP_197642279.1">
    <property type="nucleotide sequence ID" value="NZ_JAEACP010000004.1"/>
</dbReference>
<evidence type="ECO:0000259" key="3">
    <source>
        <dbReference type="Pfam" id="PF13194"/>
    </source>
</evidence>
<feature type="transmembrane region" description="Helical" evidence="1">
    <location>
        <begin position="61"/>
        <end position="78"/>
    </location>
</feature>
<accession>A0ABV7DNN1</accession>
<feature type="transmembrane region" description="Helical" evidence="1">
    <location>
        <begin position="236"/>
        <end position="258"/>
    </location>
</feature>
<dbReference type="Pfam" id="PF02308">
    <property type="entry name" value="MgtC"/>
    <property type="match status" value="1"/>
</dbReference>
<protein>
    <submittedName>
        <fullName evidence="4">MgtC/SapB family protein</fullName>
    </submittedName>
</protein>
<dbReference type="Pfam" id="PF13194">
    <property type="entry name" value="DUF4010"/>
    <property type="match status" value="1"/>
</dbReference>
<comment type="caution">
    <text evidence="4">The sequence shown here is derived from an EMBL/GenBank/DDBJ whole genome shotgun (WGS) entry which is preliminary data.</text>
</comment>
<reference evidence="5" key="1">
    <citation type="journal article" date="2019" name="Int. J. Syst. Evol. Microbiol.">
        <title>The Global Catalogue of Microorganisms (GCM) 10K type strain sequencing project: providing services to taxonomists for standard genome sequencing and annotation.</title>
        <authorList>
            <consortium name="The Broad Institute Genomics Platform"/>
            <consortium name="The Broad Institute Genome Sequencing Center for Infectious Disease"/>
            <person name="Wu L."/>
            <person name="Ma J."/>
        </authorList>
    </citation>
    <scope>NUCLEOTIDE SEQUENCE [LARGE SCALE GENOMIC DNA]</scope>
    <source>
        <strain evidence="5">KCTC 62102</strain>
    </source>
</reference>
<feature type="transmembrane region" description="Helical" evidence="1">
    <location>
        <begin position="6"/>
        <end position="24"/>
    </location>
</feature>
<evidence type="ECO:0000313" key="5">
    <source>
        <dbReference type="Proteomes" id="UP001595445"/>
    </source>
</evidence>
<dbReference type="PANTHER" id="PTHR39084:SF1">
    <property type="entry name" value="DUF4010 DOMAIN-CONTAINING PROTEIN"/>
    <property type="match status" value="1"/>
</dbReference>
<gene>
    <name evidence="4" type="ORF">ACFOD6_00895</name>
</gene>
<feature type="transmembrane region" description="Helical" evidence="1">
    <location>
        <begin position="36"/>
        <end position="55"/>
    </location>
</feature>
<organism evidence="4 5">
    <name type="scientific">Tabrizicola soli</name>
    <dbReference type="NCBI Taxonomy" id="2185115"/>
    <lineage>
        <taxon>Bacteria</taxon>
        <taxon>Pseudomonadati</taxon>
        <taxon>Pseudomonadota</taxon>
        <taxon>Alphaproteobacteria</taxon>
        <taxon>Rhodobacterales</taxon>
        <taxon>Paracoccaceae</taxon>
        <taxon>Tabrizicola</taxon>
    </lineage>
</organism>
<feature type="transmembrane region" description="Helical" evidence="1">
    <location>
        <begin position="265"/>
        <end position="286"/>
    </location>
</feature>
<feature type="domain" description="MgtC/SapB/SrpB/YhiD N-terminal" evidence="2">
    <location>
        <begin position="8"/>
        <end position="133"/>
    </location>
</feature>
<feature type="transmembrane region" description="Helical" evidence="1">
    <location>
        <begin position="177"/>
        <end position="195"/>
    </location>
</feature>
<dbReference type="InterPro" id="IPR025105">
    <property type="entry name" value="DUF4010"/>
</dbReference>